<evidence type="ECO:0000313" key="4">
    <source>
        <dbReference type="EMBL" id="CAA9375711.1"/>
    </source>
</evidence>
<sequence length="383" mass="41268">MLAIFGWHTLGIGLEVRHMARILTFLGKGGVGRTTIAIAAAKRFAAQGKRVLLAFQEPEAALGILLGEVPGVEPQALAPNFFVVQFQASALLERSWEEVKKLEAQYLRTPFFKEVFGQELGVLPGMDNALILNALREYDASGQYDVIVYDGAGDQATLRLFGMPEILSWYTRRFRKVFADSDLGKTVTPFLQPLASAVLNVSWTDDLFNQPAAKQATNILEQGRQALADPNGGAASLVKTGGPAAIATAIYLWGAAQQVGLTVGGVILNRAHGSAAVAQTFAPLAVTPIPTQAVDDWQPLIDALPDLEQASQAPRPIAINVAERKVSLFLPGFDKKQVKLTQSGPEITIEAGDQRRNILLPPELSGRPVTGAKFQDSFLIISF</sequence>
<feature type="domain" description="ArsA/GET3 Anion-transporting ATPase-like" evidence="2">
    <location>
        <begin position="21"/>
        <end position="270"/>
    </location>
</feature>
<keyword evidence="4" id="KW-0378">Hydrolase</keyword>
<evidence type="ECO:0000259" key="2">
    <source>
        <dbReference type="Pfam" id="PF02374"/>
    </source>
</evidence>
<dbReference type="InterPro" id="IPR027417">
    <property type="entry name" value="P-loop_NTPase"/>
</dbReference>
<dbReference type="InterPro" id="IPR008978">
    <property type="entry name" value="HSP20-like_chaperone"/>
</dbReference>
<dbReference type="Pfam" id="PF17886">
    <property type="entry name" value="ArsA_HSP20"/>
    <property type="match status" value="1"/>
</dbReference>
<evidence type="ECO:0000256" key="1">
    <source>
        <dbReference type="ARBA" id="ARBA00011040"/>
    </source>
</evidence>
<dbReference type="EC" id="3.6.3.16" evidence="4"/>
<dbReference type="CDD" id="cd02035">
    <property type="entry name" value="ArsA"/>
    <property type="match status" value="1"/>
</dbReference>
<dbReference type="SUPFAM" id="SSF52540">
    <property type="entry name" value="P-loop containing nucleoside triphosphate hydrolases"/>
    <property type="match status" value="1"/>
</dbReference>
<dbReference type="PANTHER" id="PTHR43868:SF1">
    <property type="entry name" value="P-LOOP CONTAINING NUCLEOSIDE TRIPHOSPHATE HYDROLASES SUPERFAMILY PROTEIN"/>
    <property type="match status" value="1"/>
</dbReference>
<organism evidence="4">
    <name type="scientific">uncultured Leptolyngbya sp</name>
    <dbReference type="NCBI Taxonomy" id="332963"/>
    <lineage>
        <taxon>Bacteria</taxon>
        <taxon>Bacillati</taxon>
        <taxon>Cyanobacteriota</taxon>
        <taxon>Cyanophyceae</taxon>
        <taxon>Leptolyngbyales</taxon>
        <taxon>Leptolyngbyaceae</taxon>
        <taxon>Leptolyngbya group</taxon>
        <taxon>Leptolyngbya</taxon>
        <taxon>environmental samples</taxon>
    </lineage>
</organism>
<dbReference type="EMBL" id="CADCTY010001556">
    <property type="protein sequence ID" value="CAA9375711.1"/>
    <property type="molecule type" value="Genomic_DNA"/>
</dbReference>
<protein>
    <submittedName>
        <fullName evidence="4">Arsenical pump-driving ATPase TEMP</fullName>
        <ecNumber evidence="4">3.6.3.16</ecNumber>
    </submittedName>
</protein>
<dbReference type="Pfam" id="PF02374">
    <property type="entry name" value="ArsA_ATPase"/>
    <property type="match status" value="1"/>
</dbReference>
<dbReference type="InterPro" id="IPR040612">
    <property type="entry name" value="ArsA_HSP20-like"/>
</dbReference>
<reference evidence="4" key="1">
    <citation type="submission" date="2020-02" db="EMBL/GenBank/DDBJ databases">
        <authorList>
            <person name="Meier V. D."/>
        </authorList>
    </citation>
    <scope>NUCLEOTIDE SEQUENCE</scope>
    <source>
        <strain evidence="4">AVDCRST_MAG94</strain>
    </source>
</reference>
<dbReference type="InterPro" id="IPR025723">
    <property type="entry name" value="ArsA/GET3_ATPase-like"/>
</dbReference>
<dbReference type="Gene3D" id="2.60.40.790">
    <property type="match status" value="1"/>
</dbReference>
<dbReference type="PANTHER" id="PTHR43868">
    <property type="entry name" value="OS02G0711200 PROTEIN"/>
    <property type="match status" value="1"/>
</dbReference>
<proteinExistence type="inferred from homology"/>
<evidence type="ECO:0000259" key="3">
    <source>
        <dbReference type="Pfam" id="PF17886"/>
    </source>
</evidence>
<dbReference type="InterPro" id="IPR053262">
    <property type="entry name" value="ArsA_ATPase-like"/>
</dbReference>
<gene>
    <name evidence="4" type="ORF">AVDCRST_MAG94-4522</name>
</gene>
<dbReference type="Gene3D" id="3.40.50.300">
    <property type="entry name" value="P-loop containing nucleotide triphosphate hydrolases"/>
    <property type="match status" value="1"/>
</dbReference>
<dbReference type="GO" id="GO:0016787">
    <property type="term" value="F:hydrolase activity"/>
    <property type="evidence" value="ECO:0007669"/>
    <property type="project" value="UniProtKB-KW"/>
</dbReference>
<comment type="similarity">
    <text evidence="1">Belongs to the arsA ATPase family.</text>
</comment>
<dbReference type="AlphaFoldDB" id="A0A6J4N5T4"/>
<feature type="domain" description="ArsA HSP20-like" evidence="3">
    <location>
        <begin position="324"/>
        <end position="383"/>
    </location>
</feature>
<name>A0A6J4N5T4_9CYAN</name>
<accession>A0A6J4N5T4</accession>